<comment type="caution">
    <text evidence="7">The sequence shown here is derived from an EMBL/GenBank/DDBJ whole genome shotgun (WGS) entry which is preliminary data.</text>
</comment>
<dbReference type="Pfam" id="PF00625">
    <property type="entry name" value="Guanylate_kin"/>
    <property type="match status" value="1"/>
</dbReference>
<dbReference type="Gene3D" id="2.30.42.10">
    <property type="match status" value="1"/>
</dbReference>
<dbReference type="PROSITE" id="PS50106">
    <property type="entry name" value="PDZ"/>
    <property type="match status" value="1"/>
</dbReference>
<dbReference type="SUPFAM" id="SSF52540">
    <property type="entry name" value="P-loop containing nucleoside triphosphate hydrolases"/>
    <property type="match status" value="1"/>
</dbReference>
<dbReference type="InterPro" id="IPR036034">
    <property type="entry name" value="PDZ_sf"/>
</dbReference>
<name>A0A8T3DV59_9TELE</name>
<dbReference type="Proteomes" id="UP000829720">
    <property type="component" value="Unassembled WGS sequence"/>
</dbReference>
<evidence type="ECO:0000259" key="4">
    <source>
        <dbReference type="PROSITE" id="PS50002"/>
    </source>
</evidence>
<dbReference type="SMART" id="SM00326">
    <property type="entry name" value="SH3"/>
    <property type="match status" value="1"/>
</dbReference>
<organism evidence="7 8">
    <name type="scientific">Albula goreensis</name>
    <dbReference type="NCBI Taxonomy" id="1534307"/>
    <lineage>
        <taxon>Eukaryota</taxon>
        <taxon>Metazoa</taxon>
        <taxon>Chordata</taxon>
        <taxon>Craniata</taxon>
        <taxon>Vertebrata</taxon>
        <taxon>Euteleostomi</taxon>
        <taxon>Actinopterygii</taxon>
        <taxon>Neopterygii</taxon>
        <taxon>Teleostei</taxon>
        <taxon>Albuliformes</taxon>
        <taxon>Albulidae</taxon>
        <taxon>Albula</taxon>
    </lineage>
</organism>
<gene>
    <name evidence="7" type="ORF">AGOR_G00060150</name>
</gene>
<dbReference type="PROSITE" id="PS50002">
    <property type="entry name" value="SH3"/>
    <property type="match status" value="1"/>
</dbReference>
<dbReference type="FunFam" id="3.30.63.10:FF:000002">
    <property type="entry name" value="Guanylate kinase 1"/>
    <property type="match status" value="1"/>
</dbReference>
<evidence type="ECO:0008006" key="9">
    <source>
        <dbReference type="Google" id="ProtNLM"/>
    </source>
</evidence>
<dbReference type="InterPro" id="IPR001452">
    <property type="entry name" value="SH3_domain"/>
</dbReference>
<evidence type="ECO:0000313" key="7">
    <source>
        <dbReference type="EMBL" id="KAI1899277.1"/>
    </source>
</evidence>
<proteinExistence type="inferred from homology"/>
<dbReference type="InterPro" id="IPR001478">
    <property type="entry name" value="PDZ"/>
</dbReference>
<dbReference type="EMBL" id="JAERUA010000005">
    <property type="protein sequence ID" value="KAI1899277.1"/>
    <property type="molecule type" value="Genomic_DNA"/>
</dbReference>
<dbReference type="SMART" id="SM00228">
    <property type="entry name" value="PDZ"/>
    <property type="match status" value="1"/>
</dbReference>
<dbReference type="InterPro" id="IPR027417">
    <property type="entry name" value="P-loop_NTPase"/>
</dbReference>
<keyword evidence="8" id="KW-1185">Reference proteome</keyword>
<feature type="domain" description="PDZ" evidence="6">
    <location>
        <begin position="1"/>
        <end position="76"/>
    </location>
</feature>
<dbReference type="InterPro" id="IPR008144">
    <property type="entry name" value="Guanylate_kin-like_dom"/>
</dbReference>
<reference evidence="7" key="1">
    <citation type="submission" date="2021-01" db="EMBL/GenBank/DDBJ databases">
        <authorList>
            <person name="Zahm M."/>
            <person name="Roques C."/>
            <person name="Cabau C."/>
            <person name="Klopp C."/>
            <person name="Donnadieu C."/>
            <person name="Jouanno E."/>
            <person name="Lampietro C."/>
            <person name="Louis A."/>
            <person name="Herpin A."/>
            <person name="Echchiki A."/>
            <person name="Berthelot C."/>
            <person name="Parey E."/>
            <person name="Roest-Crollius H."/>
            <person name="Braasch I."/>
            <person name="Postlethwait J."/>
            <person name="Bobe J."/>
            <person name="Montfort J."/>
            <person name="Bouchez O."/>
            <person name="Begum T."/>
            <person name="Mejri S."/>
            <person name="Adams A."/>
            <person name="Chen W.-J."/>
            <person name="Guiguen Y."/>
        </authorList>
    </citation>
    <scope>NUCLEOTIDE SEQUENCE</scope>
    <source>
        <tissue evidence="7">Blood</tissue>
    </source>
</reference>
<dbReference type="Pfam" id="PF00595">
    <property type="entry name" value="PDZ"/>
    <property type="match status" value="1"/>
</dbReference>
<dbReference type="PANTHER" id="PTHR23122">
    <property type="entry name" value="MEMBRANE-ASSOCIATED GUANYLATE KINASE MAGUK"/>
    <property type="match status" value="1"/>
</dbReference>
<dbReference type="AlphaFoldDB" id="A0A8T3DV59"/>
<evidence type="ECO:0000256" key="1">
    <source>
        <dbReference type="ARBA" id="ARBA00007014"/>
    </source>
</evidence>
<dbReference type="CDD" id="cd00071">
    <property type="entry name" value="GMPK"/>
    <property type="match status" value="1"/>
</dbReference>
<evidence type="ECO:0000259" key="6">
    <source>
        <dbReference type="PROSITE" id="PS50106"/>
    </source>
</evidence>
<accession>A0A8T3DV59</accession>
<dbReference type="SUPFAM" id="SSF50156">
    <property type="entry name" value="PDZ domain-like"/>
    <property type="match status" value="1"/>
</dbReference>
<dbReference type="SUPFAM" id="SSF50044">
    <property type="entry name" value="SH3-domain"/>
    <property type="match status" value="1"/>
</dbReference>
<evidence type="ECO:0000313" key="8">
    <source>
        <dbReference type="Proteomes" id="UP000829720"/>
    </source>
</evidence>
<dbReference type="InterPro" id="IPR050716">
    <property type="entry name" value="MAGUK"/>
</dbReference>
<dbReference type="Gene3D" id="2.30.30.40">
    <property type="entry name" value="SH3 Domains"/>
    <property type="match status" value="1"/>
</dbReference>
<protein>
    <recommendedName>
        <fullName evidence="9">MAGUK p55 subfamily member 4</fullName>
    </recommendedName>
</protein>
<dbReference type="OrthoDB" id="439127at2759"/>
<evidence type="ECO:0000256" key="2">
    <source>
        <dbReference type="ARBA" id="ARBA00022443"/>
    </source>
</evidence>
<sequence>MLVRWGATIRRNELSGEIFIARVIHGGLADRSGLLYAGDRLVEVNGQSVEGLEPEQIIQILARSHGTIMFKVVPISDRPVNNQTTLYVRAMADYCPQQDPTIPCADAGMSFHKGDVLEIVDQTDTLWWQAKKLPSTSACAGLVPSTSLLKRKQREFWWSQPFQPHTCIKTLSTVDEEEDMMAIDDKCVETDEETFESEEGEFSRNIEGIYLAGFRRSLRLCRKRSHSSSQQQSCHYRCPSSCYSALANPYEEVVRYQRHPEDKHRLIALVGPSGVGVNELRRRLIEIDPKTFHGAVPHTTRPPKTYEESGREYHFISKELFENMVYNHRFIEYGEYKGNLYGTSVDAVREVLSGGKICVIDIEPHAIQAVRTHELKAYIVFVKPPSAARMKQTRKNAQLITNYYINRPFKDEDYQEIEESAKKMEHQYCQYFDSVLMNDGLQDSCVQLLTIVRRAQDEPQWVPASWLRPSHEP</sequence>
<dbReference type="InterPro" id="IPR020590">
    <property type="entry name" value="Guanylate_kinase_CS"/>
</dbReference>
<dbReference type="SMART" id="SM00072">
    <property type="entry name" value="GuKc"/>
    <property type="match status" value="1"/>
</dbReference>
<feature type="domain" description="SH3" evidence="4">
    <location>
        <begin position="83"/>
        <end position="153"/>
    </location>
</feature>
<evidence type="ECO:0000256" key="3">
    <source>
        <dbReference type="PROSITE-ProRule" id="PRU00192"/>
    </source>
</evidence>
<evidence type="ECO:0000259" key="5">
    <source>
        <dbReference type="PROSITE" id="PS50052"/>
    </source>
</evidence>
<dbReference type="InterPro" id="IPR008145">
    <property type="entry name" value="GK/Ca_channel_bsu"/>
</dbReference>
<feature type="domain" description="Guanylate kinase-like" evidence="5">
    <location>
        <begin position="264"/>
        <end position="453"/>
    </location>
</feature>
<dbReference type="InterPro" id="IPR036028">
    <property type="entry name" value="SH3-like_dom_sf"/>
</dbReference>
<dbReference type="Gene3D" id="3.40.50.300">
    <property type="entry name" value="P-loop containing nucleotide triphosphate hydrolases"/>
    <property type="match status" value="1"/>
</dbReference>
<dbReference type="PROSITE" id="PS00856">
    <property type="entry name" value="GUANYLATE_KINASE_1"/>
    <property type="match status" value="1"/>
</dbReference>
<comment type="similarity">
    <text evidence="1">Belongs to the MAGUK family.</text>
</comment>
<dbReference type="PROSITE" id="PS50052">
    <property type="entry name" value="GUANYLATE_KINASE_2"/>
    <property type="match status" value="1"/>
</dbReference>
<keyword evidence="2 3" id="KW-0728">SH3 domain</keyword>